<accession>A0ABW0LXB8</accession>
<evidence type="ECO:0008006" key="5">
    <source>
        <dbReference type="Google" id="ProtNLM"/>
    </source>
</evidence>
<evidence type="ECO:0000313" key="3">
    <source>
        <dbReference type="EMBL" id="MFC5470424.1"/>
    </source>
</evidence>
<comment type="caution">
    <text evidence="3">The sequence shown here is derived from an EMBL/GenBank/DDBJ whole genome shotgun (WGS) entry which is preliminary data.</text>
</comment>
<feature type="region of interest" description="Disordered" evidence="1">
    <location>
        <begin position="30"/>
        <end position="60"/>
    </location>
</feature>
<name>A0ABW0LXB8_9BACL</name>
<protein>
    <recommendedName>
        <fullName evidence="5">Lipoprotein</fullName>
    </recommendedName>
</protein>
<keyword evidence="4" id="KW-1185">Reference proteome</keyword>
<evidence type="ECO:0000256" key="1">
    <source>
        <dbReference type="SAM" id="MobiDB-lite"/>
    </source>
</evidence>
<reference evidence="4" key="1">
    <citation type="journal article" date="2019" name="Int. J. Syst. Evol. Microbiol.">
        <title>The Global Catalogue of Microorganisms (GCM) 10K type strain sequencing project: providing services to taxonomists for standard genome sequencing and annotation.</title>
        <authorList>
            <consortium name="The Broad Institute Genomics Platform"/>
            <consortium name="The Broad Institute Genome Sequencing Center for Infectious Disease"/>
            <person name="Wu L."/>
            <person name="Ma J."/>
        </authorList>
    </citation>
    <scope>NUCLEOTIDE SEQUENCE [LARGE SCALE GENOMIC DNA]</scope>
    <source>
        <strain evidence="4">CCUG 57113</strain>
    </source>
</reference>
<feature type="compositionally biased region" description="Low complexity" evidence="1">
    <location>
        <begin position="30"/>
        <end position="44"/>
    </location>
</feature>
<evidence type="ECO:0000256" key="2">
    <source>
        <dbReference type="SAM" id="SignalP"/>
    </source>
</evidence>
<feature type="signal peptide" evidence="2">
    <location>
        <begin position="1"/>
        <end position="22"/>
    </location>
</feature>
<evidence type="ECO:0000313" key="4">
    <source>
        <dbReference type="Proteomes" id="UP001596105"/>
    </source>
</evidence>
<feature type="compositionally biased region" description="Polar residues" evidence="1">
    <location>
        <begin position="45"/>
        <end position="60"/>
    </location>
</feature>
<gene>
    <name evidence="3" type="ORF">ACFPPD_17150</name>
</gene>
<feature type="chain" id="PRO_5046360286" description="Lipoprotein" evidence="2">
    <location>
        <begin position="23"/>
        <end position="202"/>
    </location>
</feature>
<dbReference type="EMBL" id="JBHSMH010000062">
    <property type="protein sequence ID" value="MFC5470424.1"/>
    <property type="molecule type" value="Genomic_DNA"/>
</dbReference>
<dbReference type="Proteomes" id="UP001596105">
    <property type="component" value="Unassembled WGS sequence"/>
</dbReference>
<dbReference type="RefSeq" id="WP_209749972.1">
    <property type="nucleotide sequence ID" value="NZ_JBHSMH010000062.1"/>
</dbReference>
<keyword evidence="2" id="KW-0732">Signal</keyword>
<organism evidence="3 4">
    <name type="scientific">Cohnella suwonensis</name>
    <dbReference type="NCBI Taxonomy" id="696072"/>
    <lineage>
        <taxon>Bacteria</taxon>
        <taxon>Bacillati</taxon>
        <taxon>Bacillota</taxon>
        <taxon>Bacilli</taxon>
        <taxon>Bacillales</taxon>
        <taxon>Paenibacillaceae</taxon>
        <taxon>Cohnella</taxon>
    </lineage>
</organism>
<proteinExistence type="predicted"/>
<sequence length="202" mass="22651">MNALRILIFLIVIVLQSSCLNKNGNDITQQTQQTSEQVQSKESTNNVPTSSNYSKPNDSNNTFEVIHQFLNIKRGDALKLSKTDSSEDTIAIMESHMTFPCVFVENLGVTIIYPDFSEDSFPVYILINSDTNSSGISVRDAKPGMNFAEIKKIMGEKKVKKTWISSEEITAYALEYIDNGFNFSFQSDQEDGEASELYISEV</sequence>